<dbReference type="EMBL" id="BARW01001376">
    <property type="protein sequence ID" value="GAI59437.1"/>
    <property type="molecule type" value="Genomic_DNA"/>
</dbReference>
<evidence type="ECO:0000313" key="1">
    <source>
        <dbReference type="EMBL" id="GAI59437.1"/>
    </source>
</evidence>
<sequence length="73" mass="8753">MNLDLIKMYEIDSRLIQFLKNNNQKYTNKAIKALLFDHQENVTEDLLEKMFHILVNVKVVLSENFGVKIYYFI</sequence>
<accession>X1PT61</accession>
<name>X1PT61_9ZZZZ</name>
<gene>
    <name evidence="1" type="ORF">S12H4_04455</name>
</gene>
<dbReference type="AlphaFoldDB" id="X1PT61"/>
<reference evidence="1" key="1">
    <citation type="journal article" date="2014" name="Front. Microbiol.">
        <title>High frequency of phylogenetically diverse reductive dehalogenase-homologous genes in deep subseafloor sedimentary metagenomes.</title>
        <authorList>
            <person name="Kawai M."/>
            <person name="Futagami T."/>
            <person name="Toyoda A."/>
            <person name="Takaki Y."/>
            <person name="Nishi S."/>
            <person name="Hori S."/>
            <person name="Arai W."/>
            <person name="Tsubouchi T."/>
            <person name="Morono Y."/>
            <person name="Uchiyama I."/>
            <person name="Ito T."/>
            <person name="Fujiyama A."/>
            <person name="Inagaki F."/>
            <person name="Takami H."/>
        </authorList>
    </citation>
    <scope>NUCLEOTIDE SEQUENCE</scope>
    <source>
        <strain evidence="1">Expedition CK06-06</strain>
    </source>
</reference>
<protein>
    <submittedName>
        <fullName evidence="1">Uncharacterized protein</fullName>
    </submittedName>
</protein>
<proteinExistence type="predicted"/>
<comment type="caution">
    <text evidence="1">The sequence shown here is derived from an EMBL/GenBank/DDBJ whole genome shotgun (WGS) entry which is preliminary data.</text>
</comment>
<organism evidence="1">
    <name type="scientific">marine sediment metagenome</name>
    <dbReference type="NCBI Taxonomy" id="412755"/>
    <lineage>
        <taxon>unclassified sequences</taxon>
        <taxon>metagenomes</taxon>
        <taxon>ecological metagenomes</taxon>
    </lineage>
</organism>